<dbReference type="EC" id="2.1.1.297" evidence="5"/>
<evidence type="ECO:0000256" key="1">
    <source>
        <dbReference type="ARBA" id="ARBA00022603"/>
    </source>
</evidence>
<dbReference type="Pfam" id="PF05175">
    <property type="entry name" value="MTS"/>
    <property type="match status" value="1"/>
</dbReference>
<comment type="function">
    <text evidence="5">Methylates the class 1 translation termination release factors RF1/PrfA and RF2/PrfB on the glutamine residue of the universally conserved GGQ motif.</text>
</comment>
<dbReference type="Gene3D" id="1.10.8.10">
    <property type="entry name" value="DNA helicase RuvA subunit, C-terminal domain"/>
    <property type="match status" value="1"/>
</dbReference>
<feature type="binding site" evidence="5">
    <location>
        <position position="189"/>
    </location>
    <ligand>
        <name>S-adenosyl-L-methionine</name>
        <dbReference type="ChEBI" id="CHEBI:59789"/>
    </ligand>
</feature>
<dbReference type="PANTHER" id="PTHR18895:SF74">
    <property type="entry name" value="MTRF1L RELEASE FACTOR GLUTAMINE METHYLTRANSFERASE"/>
    <property type="match status" value="1"/>
</dbReference>
<dbReference type="EMBL" id="MFKF01000160">
    <property type="protein sequence ID" value="OGG52039.1"/>
    <property type="molecule type" value="Genomic_DNA"/>
</dbReference>
<dbReference type="InterPro" id="IPR050320">
    <property type="entry name" value="N5-glutamine_MTase"/>
</dbReference>
<dbReference type="AlphaFoldDB" id="A0A1F6CS77"/>
<dbReference type="GO" id="GO:0003676">
    <property type="term" value="F:nucleic acid binding"/>
    <property type="evidence" value="ECO:0007669"/>
    <property type="project" value="InterPro"/>
</dbReference>
<feature type="binding site" evidence="5">
    <location>
        <begin position="121"/>
        <end position="125"/>
    </location>
    <ligand>
        <name>S-adenosyl-L-methionine</name>
        <dbReference type="ChEBI" id="CHEBI:59789"/>
    </ligand>
</feature>
<keyword evidence="2 5" id="KW-0808">Transferase</keyword>
<evidence type="ECO:0000259" key="7">
    <source>
        <dbReference type="Pfam" id="PF17827"/>
    </source>
</evidence>
<protein>
    <recommendedName>
        <fullName evidence="5">Release factor glutamine methyltransferase</fullName>
        <shortName evidence="5">RF MTase</shortName>
        <ecNumber evidence="5">2.1.1.297</ecNumber>
    </recommendedName>
    <alternativeName>
        <fullName evidence="5">N5-glutamine methyltransferase PrmC</fullName>
    </alternativeName>
    <alternativeName>
        <fullName evidence="5">Protein-(glutamine-N5) MTase PrmC</fullName>
    </alternativeName>
    <alternativeName>
        <fullName evidence="5">Protein-glutamine N-methyltransferase PrmC</fullName>
    </alternativeName>
</protein>
<dbReference type="Proteomes" id="UP000178606">
    <property type="component" value="Unassembled WGS sequence"/>
</dbReference>
<keyword evidence="3 5" id="KW-0949">S-adenosyl-L-methionine</keyword>
<dbReference type="PROSITE" id="PS00092">
    <property type="entry name" value="N6_MTASE"/>
    <property type="match status" value="1"/>
</dbReference>
<dbReference type="InterPro" id="IPR007848">
    <property type="entry name" value="Small_mtfrase_dom"/>
</dbReference>
<accession>A0A1F6CS77</accession>
<dbReference type="HAMAP" id="MF_02126">
    <property type="entry name" value="RF_methyltr_PrmC"/>
    <property type="match status" value="1"/>
</dbReference>
<dbReference type="CDD" id="cd02440">
    <property type="entry name" value="AdoMet_MTases"/>
    <property type="match status" value="1"/>
</dbReference>
<dbReference type="InterPro" id="IPR002052">
    <property type="entry name" value="DNA_methylase_N6_adenine_CS"/>
</dbReference>
<dbReference type="Gene3D" id="3.40.50.150">
    <property type="entry name" value="Vaccinia Virus protein VP39"/>
    <property type="match status" value="1"/>
</dbReference>
<evidence type="ECO:0000259" key="6">
    <source>
        <dbReference type="Pfam" id="PF05175"/>
    </source>
</evidence>
<dbReference type="NCBIfam" id="TIGR00536">
    <property type="entry name" value="hemK_fam"/>
    <property type="match status" value="1"/>
</dbReference>
<dbReference type="Pfam" id="PF17827">
    <property type="entry name" value="PrmC_N"/>
    <property type="match status" value="1"/>
</dbReference>
<name>A0A1F6CS77_HANXR</name>
<dbReference type="InterPro" id="IPR004556">
    <property type="entry name" value="HemK-like"/>
</dbReference>
<comment type="similarity">
    <text evidence="5">Belongs to the protein N5-glutamine methyltransferase family. PrmC subfamily.</text>
</comment>
<evidence type="ECO:0000313" key="9">
    <source>
        <dbReference type="Proteomes" id="UP000178606"/>
    </source>
</evidence>
<dbReference type="InterPro" id="IPR029063">
    <property type="entry name" value="SAM-dependent_MTases_sf"/>
</dbReference>
<evidence type="ECO:0000256" key="3">
    <source>
        <dbReference type="ARBA" id="ARBA00022691"/>
    </source>
</evidence>
<feature type="domain" description="Release factor glutamine methyltransferase N-terminal" evidence="7">
    <location>
        <begin position="7"/>
        <end position="76"/>
    </location>
</feature>
<feature type="binding site" evidence="5">
    <location>
        <position position="144"/>
    </location>
    <ligand>
        <name>S-adenosyl-L-methionine</name>
        <dbReference type="ChEBI" id="CHEBI:59789"/>
    </ligand>
</feature>
<organism evidence="8 9">
    <name type="scientific">Handelsmanbacteria sp. (strain RIFCSPLOWO2_12_FULL_64_10)</name>
    <dbReference type="NCBI Taxonomy" id="1817868"/>
    <lineage>
        <taxon>Bacteria</taxon>
        <taxon>Candidatus Handelsmaniibacteriota</taxon>
    </lineage>
</organism>
<comment type="caution">
    <text evidence="8">The sequence shown here is derived from an EMBL/GenBank/DDBJ whole genome shotgun (WGS) entry which is preliminary data.</text>
</comment>
<dbReference type="PANTHER" id="PTHR18895">
    <property type="entry name" value="HEMK METHYLTRANSFERASE"/>
    <property type="match status" value="1"/>
</dbReference>
<comment type="catalytic activity">
    <reaction evidence="4 5">
        <text>L-glutaminyl-[peptide chain release factor] + S-adenosyl-L-methionine = N(5)-methyl-L-glutaminyl-[peptide chain release factor] + S-adenosyl-L-homocysteine + H(+)</text>
        <dbReference type="Rhea" id="RHEA:42896"/>
        <dbReference type="Rhea" id="RHEA-COMP:10271"/>
        <dbReference type="Rhea" id="RHEA-COMP:10272"/>
        <dbReference type="ChEBI" id="CHEBI:15378"/>
        <dbReference type="ChEBI" id="CHEBI:30011"/>
        <dbReference type="ChEBI" id="CHEBI:57856"/>
        <dbReference type="ChEBI" id="CHEBI:59789"/>
        <dbReference type="ChEBI" id="CHEBI:61891"/>
        <dbReference type="EC" id="2.1.1.297"/>
    </reaction>
</comment>
<gene>
    <name evidence="5" type="primary">prmC</name>
    <name evidence="8" type="ORF">A3F84_24750</name>
</gene>
<dbReference type="InterPro" id="IPR040758">
    <property type="entry name" value="PrmC_N"/>
</dbReference>
<evidence type="ECO:0000256" key="2">
    <source>
        <dbReference type="ARBA" id="ARBA00022679"/>
    </source>
</evidence>
<proteinExistence type="inferred from homology"/>
<feature type="binding site" evidence="5">
    <location>
        <begin position="189"/>
        <end position="192"/>
    </location>
    <ligand>
        <name>substrate</name>
    </ligand>
</feature>
<sequence>MQTVRAALRWASEQLSQAGVESPSVDAERLVQHALGATRLDLYLHLDRLITPSERAWLRDALRRRCSRIPLQRLTGETEFWSLPFFVNDAVLIPRPETETLVEAALARLSGAPRPRVADVGTGSGCIAVSLARDLPESLVVATDASAAALRVARINALRNGVGGRVRLVAGDLFDPFGPSARFDAVVSNPPYVRRDEIETLQPEVRDHESRLALDGGEDGLSVHRRLVACAGRHLSPRGWLALEVGAGQSGPVAEMLKKSETFEEVTRHRDLTGVERVLVARRR</sequence>
<dbReference type="GO" id="GO:0032259">
    <property type="term" value="P:methylation"/>
    <property type="evidence" value="ECO:0007669"/>
    <property type="project" value="UniProtKB-KW"/>
</dbReference>
<evidence type="ECO:0000256" key="5">
    <source>
        <dbReference type="HAMAP-Rule" id="MF_02126"/>
    </source>
</evidence>
<reference evidence="8 9" key="1">
    <citation type="journal article" date="2016" name="Nat. Commun.">
        <title>Thousands of microbial genomes shed light on interconnected biogeochemical processes in an aquifer system.</title>
        <authorList>
            <person name="Anantharaman K."/>
            <person name="Brown C.T."/>
            <person name="Hug L.A."/>
            <person name="Sharon I."/>
            <person name="Castelle C.J."/>
            <person name="Probst A.J."/>
            <person name="Thomas B.C."/>
            <person name="Singh A."/>
            <person name="Wilkins M.J."/>
            <person name="Karaoz U."/>
            <person name="Brodie E.L."/>
            <person name="Williams K.H."/>
            <person name="Hubbard S.S."/>
            <person name="Banfield J.F."/>
        </authorList>
    </citation>
    <scope>NUCLEOTIDE SEQUENCE [LARGE SCALE GENOMIC DNA]</scope>
    <source>
        <strain evidence="9">RIFCSPLOWO2_12_FULL_64_10</strain>
    </source>
</reference>
<dbReference type="GO" id="GO:0102559">
    <property type="term" value="F:peptide chain release factor N(5)-glutamine methyltransferase activity"/>
    <property type="evidence" value="ECO:0007669"/>
    <property type="project" value="UniProtKB-EC"/>
</dbReference>
<evidence type="ECO:0000256" key="4">
    <source>
        <dbReference type="ARBA" id="ARBA00048391"/>
    </source>
</evidence>
<dbReference type="SUPFAM" id="SSF53335">
    <property type="entry name" value="S-adenosyl-L-methionine-dependent methyltransferases"/>
    <property type="match status" value="1"/>
</dbReference>
<keyword evidence="1 5" id="KW-0489">Methyltransferase</keyword>
<comment type="caution">
    <text evidence="5">Lacks conserved residue(s) required for the propagation of feature annotation.</text>
</comment>
<evidence type="ECO:0000313" key="8">
    <source>
        <dbReference type="EMBL" id="OGG52039.1"/>
    </source>
</evidence>
<feature type="domain" description="Methyltransferase small" evidence="6">
    <location>
        <begin position="109"/>
        <end position="197"/>
    </location>
</feature>
<dbReference type="InterPro" id="IPR019874">
    <property type="entry name" value="RF_methyltr_PrmC"/>
</dbReference>
<dbReference type="NCBIfam" id="TIGR03534">
    <property type="entry name" value="RF_mod_PrmC"/>
    <property type="match status" value="1"/>
</dbReference>